<proteinExistence type="predicted"/>
<reference evidence="2" key="1">
    <citation type="journal article" date="2008" name="Nat. Genet.">
        <title>The Pristionchus pacificus genome provides a unique perspective on nematode lifestyle and parasitism.</title>
        <authorList>
            <person name="Dieterich C."/>
            <person name="Clifton S.W."/>
            <person name="Schuster L.N."/>
            <person name="Chinwalla A."/>
            <person name="Delehaunty K."/>
            <person name="Dinkelacker I."/>
            <person name="Fulton L."/>
            <person name="Fulton R."/>
            <person name="Godfrey J."/>
            <person name="Minx P."/>
            <person name="Mitreva M."/>
            <person name="Roeseler W."/>
            <person name="Tian H."/>
            <person name="Witte H."/>
            <person name="Yang S.P."/>
            <person name="Wilson R.K."/>
            <person name="Sommer R.J."/>
        </authorList>
    </citation>
    <scope>NUCLEOTIDE SEQUENCE [LARGE SCALE GENOMIC DNA]</scope>
    <source>
        <strain evidence="2">PS312</strain>
    </source>
</reference>
<dbReference type="Proteomes" id="UP000005239">
    <property type="component" value="Unassembled WGS sequence"/>
</dbReference>
<name>A0A2A6BM48_PRIPA</name>
<dbReference type="InterPro" id="IPR011010">
    <property type="entry name" value="DNA_brk_join_enz"/>
</dbReference>
<organism evidence="1 2">
    <name type="scientific">Pristionchus pacificus</name>
    <name type="common">Parasitic nematode worm</name>
    <dbReference type="NCBI Taxonomy" id="54126"/>
    <lineage>
        <taxon>Eukaryota</taxon>
        <taxon>Metazoa</taxon>
        <taxon>Ecdysozoa</taxon>
        <taxon>Nematoda</taxon>
        <taxon>Chromadorea</taxon>
        <taxon>Rhabditida</taxon>
        <taxon>Rhabditina</taxon>
        <taxon>Diplogasteromorpha</taxon>
        <taxon>Diplogasteroidea</taxon>
        <taxon>Neodiplogasteridae</taxon>
        <taxon>Pristionchus</taxon>
    </lineage>
</organism>
<dbReference type="GO" id="GO:0003677">
    <property type="term" value="F:DNA binding"/>
    <property type="evidence" value="ECO:0007669"/>
    <property type="project" value="InterPro"/>
</dbReference>
<dbReference type="SUPFAM" id="SSF56349">
    <property type="entry name" value="DNA breaking-rejoining enzymes"/>
    <property type="match status" value="1"/>
</dbReference>
<dbReference type="GO" id="GO:0006310">
    <property type="term" value="P:DNA recombination"/>
    <property type="evidence" value="ECO:0007669"/>
    <property type="project" value="InterPro"/>
</dbReference>
<dbReference type="InterPro" id="IPR013762">
    <property type="entry name" value="Integrase-like_cat_sf"/>
</dbReference>
<evidence type="ECO:0000313" key="2">
    <source>
        <dbReference type="Proteomes" id="UP000005239"/>
    </source>
</evidence>
<dbReference type="Gene3D" id="1.10.443.10">
    <property type="entry name" value="Intergrase catalytic core"/>
    <property type="match status" value="1"/>
</dbReference>
<reference evidence="1" key="2">
    <citation type="submission" date="2022-06" db="UniProtKB">
        <authorList>
            <consortium name="EnsemblMetazoa"/>
        </authorList>
    </citation>
    <scope>IDENTIFICATION</scope>
    <source>
        <strain evidence="1">PS312</strain>
    </source>
</reference>
<protein>
    <submittedName>
        <fullName evidence="1">Uncharacterized protein</fullName>
    </submittedName>
</protein>
<accession>A0A8R1V0W2</accession>
<evidence type="ECO:0000313" key="1">
    <source>
        <dbReference type="EnsemblMetazoa" id="PPA43943.1"/>
    </source>
</evidence>
<dbReference type="GO" id="GO:0015074">
    <property type="term" value="P:DNA integration"/>
    <property type="evidence" value="ECO:0007669"/>
    <property type="project" value="InterPro"/>
</dbReference>
<dbReference type="AlphaFoldDB" id="A0A2A6BM48"/>
<gene>
    <name evidence="1" type="primary">WBGene00282312</name>
</gene>
<sequence length="176" mass="19136">MHTVQGSVAPSTLTQYARVEWARRKFAQALSVDPSTPLSVSVLPSGSQSLFFGGNPISEEVPEDVSRALVRCAAKCIPKVPTPDPPPSHLRAICEHLDRSDASRDEVRMGAFVVLSMGALLRVSEATALLWEDVTEEESPDFLSLTLFIKKAKNDQEKKGASSSIRLSRPSTAFNL</sequence>
<dbReference type="EnsemblMetazoa" id="PPA43943.1">
    <property type="protein sequence ID" value="PPA43943.1"/>
    <property type="gene ID" value="WBGene00282312"/>
</dbReference>
<keyword evidence="2" id="KW-1185">Reference proteome</keyword>
<accession>A0A2A6BM48</accession>